<evidence type="ECO:0008006" key="3">
    <source>
        <dbReference type="Google" id="ProtNLM"/>
    </source>
</evidence>
<dbReference type="Pfam" id="PF14052">
    <property type="entry name" value="Caps_assemb_Wzi"/>
    <property type="match status" value="1"/>
</dbReference>
<accession>A0A7V2ZKM6</accession>
<name>A0A7V2ZKM6_9BACT</name>
<dbReference type="Gene3D" id="2.40.160.130">
    <property type="entry name" value="Capsule assembly protein Wzi"/>
    <property type="match status" value="1"/>
</dbReference>
<proteinExistence type="predicted"/>
<sequence>MKRFNYFLTISFLLIQFNLIAQVENVQLNHPVYTFLKEMNVKGLIDYIYEDDPVLSRFEVIKLLNTIKLNDNSLSNTEKKLLHKFIEELSDEIKIENSTQLFNPKENFLSDLSDVFSQKVKYLYAYKQEGANIFLEGLGHFYHGQRFSPTPTNNANLYDIGFRMRGTVFDKLGYNLTVIKGGASGNDKIAETIEPKLLSNFKWVENIENIGNYGFNYGYLKFYTEPMKDMNLSVQLGREDITFGYGYGSKLVLSGENPTLDFVKFNFNYGAVHFTSLHASTVGNFSYDITQRYTKYLALNRLKLSFKNLFDFGIGETMVYSERGIELGYLSPLAFYKFIEMDLQDRDNGSLWMDFQTRFLKRLQFQATFYLDENILSNLQDLERYTNKTAYQLNAYWYEAFSIPDLSVIAEYTRIRPFVYTHRNPKNTYTAFGTSLGHRIGPNADEIMVRANYNVSDRIRLTGEFRFSRKGNNVYDENGNLIKNVGGDIFLSHPDIVENKTAKFLDGERVNTSHLILGFRIEPIREFYFDIFFNYISLENLTKSITENFSYGLIKFTLEY</sequence>
<feature type="chain" id="PRO_5030976226" description="Capsule assembly protein Wzi" evidence="1">
    <location>
        <begin position="22"/>
        <end position="560"/>
    </location>
</feature>
<dbReference type="InterPro" id="IPR026950">
    <property type="entry name" value="Caps_assemb_Wzi"/>
</dbReference>
<gene>
    <name evidence="2" type="ORF">ENS31_09315</name>
</gene>
<reference evidence="2" key="1">
    <citation type="journal article" date="2020" name="mSystems">
        <title>Genome- and Community-Level Interaction Insights into Carbon Utilization and Element Cycling Functions of Hydrothermarchaeota in Hydrothermal Sediment.</title>
        <authorList>
            <person name="Zhou Z."/>
            <person name="Liu Y."/>
            <person name="Xu W."/>
            <person name="Pan J."/>
            <person name="Luo Z.H."/>
            <person name="Li M."/>
        </authorList>
    </citation>
    <scope>NUCLEOTIDE SEQUENCE [LARGE SCALE GENOMIC DNA]</scope>
    <source>
        <strain evidence="2">SpSt-479</strain>
    </source>
</reference>
<evidence type="ECO:0000313" key="2">
    <source>
        <dbReference type="EMBL" id="HFI91708.1"/>
    </source>
</evidence>
<dbReference type="InterPro" id="IPR038636">
    <property type="entry name" value="Wzi_sf"/>
</dbReference>
<dbReference type="AlphaFoldDB" id="A0A7V2ZKM6"/>
<comment type="caution">
    <text evidence="2">The sequence shown here is derived from an EMBL/GenBank/DDBJ whole genome shotgun (WGS) entry which is preliminary data.</text>
</comment>
<protein>
    <recommendedName>
        <fullName evidence="3">Capsule assembly protein Wzi</fullName>
    </recommendedName>
</protein>
<dbReference type="EMBL" id="DSUJ01000008">
    <property type="protein sequence ID" value="HFI91708.1"/>
    <property type="molecule type" value="Genomic_DNA"/>
</dbReference>
<organism evidence="2">
    <name type="scientific">Ignavibacterium album</name>
    <dbReference type="NCBI Taxonomy" id="591197"/>
    <lineage>
        <taxon>Bacteria</taxon>
        <taxon>Pseudomonadati</taxon>
        <taxon>Ignavibacteriota</taxon>
        <taxon>Ignavibacteria</taxon>
        <taxon>Ignavibacteriales</taxon>
        <taxon>Ignavibacteriaceae</taxon>
        <taxon>Ignavibacterium</taxon>
    </lineage>
</organism>
<evidence type="ECO:0000256" key="1">
    <source>
        <dbReference type="SAM" id="SignalP"/>
    </source>
</evidence>
<feature type="signal peptide" evidence="1">
    <location>
        <begin position="1"/>
        <end position="21"/>
    </location>
</feature>
<keyword evidence="1" id="KW-0732">Signal</keyword>